<evidence type="ECO:0000256" key="11">
    <source>
        <dbReference type="SAM" id="MobiDB-lite"/>
    </source>
</evidence>
<evidence type="ECO:0000256" key="6">
    <source>
        <dbReference type="ARBA" id="ARBA00023159"/>
    </source>
</evidence>
<evidence type="ECO:0000256" key="7">
    <source>
        <dbReference type="ARBA" id="ARBA00023163"/>
    </source>
</evidence>
<evidence type="ECO:0000256" key="9">
    <source>
        <dbReference type="ARBA" id="ARBA00025687"/>
    </source>
</evidence>
<comment type="similarity">
    <text evidence="2 10">Belongs to the Mediator complex subunit 31 family.</text>
</comment>
<dbReference type="EMBL" id="FCQH01000004">
    <property type="protein sequence ID" value="CVK90674.1"/>
    <property type="molecule type" value="Genomic_DNA"/>
</dbReference>
<reference evidence="13" key="1">
    <citation type="journal article" date="2016" name="Genome Biol. Evol.">
        <title>Comparative 'omics' of the Fusarium fujikuroi species complex highlights differences in genetic potential and metabolite synthesis.</title>
        <authorList>
            <person name="Niehaus E.-M."/>
            <person name="Muensterkoetter M."/>
            <person name="Proctor R.H."/>
            <person name="Brown D.W."/>
            <person name="Sharon A."/>
            <person name="Idan Y."/>
            <person name="Oren-Young L."/>
            <person name="Sieber C.M."/>
            <person name="Novak O."/>
            <person name="Pencik A."/>
            <person name="Tarkowska D."/>
            <person name="Hromadova K."/>
            <person name="Freeman S."/>
            <person name="Maymon M."/>
            <person name="Elazar M."/>
            <person name="Youssef S.A."/>
            <person name="El-Shabrawy E.S.M."/>
            <person name="Shalaby A.B.A."/>
            <person name="Houterman P."/>
            <person name="Brock N.L."/>
            <person name="Burkhardt I."/>
            <person name="Tsavkelova E.A."/>
            <person name="Dickschat J.S."/>
            <person name="Galuszka P."/>
            <person name="Gueldener U."/>
            <person name="Tudzynski B."/>
        </authorList>
    </citation>
    <scope>NUCLEOTIDE SEQUENCE [LARGE SCALE GENOMIC DNA]</scope>
    <source>
        <strain evidence="13">MRC7560</strain>
    </source>
</reference>
<evidence type="ECO:0000313" key="13">
    <source>
        <dbReference type="Proteomes" id="UP000184255"/>
    </source>
</evidence>
<evidence type="ECO:0000313" key="12">
    <source>
        <dbReference type="EMBL" id="CVK90674.1"/>
    </source>
</evidence>
<dbReference type="Pfam" id="PF05669">
    <property type="entry name" value="Med31"/>
    <property type="match status" value="1"/>
</dbReference>
<dbReference type="PANTHER" id="PTHR13186">
    <property type="entry name" value="MEDIATOR OF RNA POLYMERASE II TRANSCRIPTION SUBUNIT 31"/>
    <property type="match status" value="1"/>
</dbReference>
<keyword evidence="6 10" id="KW-0010">Activator</keyword>
<evidence type="ECO:0000256" key="10">
    <source>
        <dbReference type="RuleBase" id="RU364129"/>
    </source>
</evidence>
<dbReference type="VEuPathDB" id="FungiDB:FMAN_08959"/>
<dbReference type="GO" id="GO:0016592">
    <property type="term" value="C:mediator complex"/>
    <property type="evidence" value="ECO:0007669"/>
    <property type="project" value="InterPro"/>
</dbReference>
<dbReference type="GeneID" id="65088218"/>
<comment type="subunit">
    <text evidence="3 10">Component of the Mediator complex.</text>
</comment>
<keyword evidence="7 10" id="KW-0804">Transcription</keyword>
<dbReference type="RefSeq" id="XP_041680478.1">
    <property type="nucleotide sequence ID" value="XM_041829746.1"/>
</dbReference>
<dbReference type="FunFam" id="1.10.10.1340:FF:000002">
    <property type="entry name" value="Mediator of RNA polymerase II transcription subunit 31"/>
    <property type="match status" value="1"/>
</dbReference>
<name>A0A1L7SWA2_FUSMA</name>
<gene>
    <name evidence="12" type="ORF">FMAN_08959</name>
</gene>
<dbReference type="InterPro" id="IPR008831">
    <property type="entry name" value="Mediator_Med31"/>
</dbReference>
<dbReference type="InterPro" id="IPR038089">
    <property type="entry name" value="Med31_sf"/>
</dbReference>
<feature type="region of interest" description="Disordered" evidence="11">
    <location>
        <begin position="169"/>
        <end position="222"/>
    </location>
</feature>
<keyword evidence="8 10" id="KW-0539">Nucleus</keyword>
<sequence length="222" mass="24995">MWAFHLCDLYPKCTPPNIASTSSYIHITTLTPDLHIPLFGSSLSRYSSWNMATGDSQDIPMGSPPEPPAEEDREPKYGGYSRFEVELEFVQSLANPAYLNHLASQKLLSQPAFVAYLGYLQYWSKPPYLKYLTYPGPTLRHLELLQQETFRQQIISPDVVRALMEEGMKASDDTKGTSNNKRNQDGAVNESMPDTPRKRKTPRKKKKHSVIKNSATPGGTDS</sequence>
<comment type="subcellular location">
    <subcellularLocation>
        <location evidence="1 10">Nucleus</location>
    </subcellularLocation>
</comment>
<dbReference type="Gene3D" id="1.10.10.1340">
    <property type="entry name" value="Mediator of RNA polymerase II, submodule Med31 (Soh1)"/>
    <property type="match status" value="1"/>
</dbReference>
<protein>
    <recommendedName>
        <fullName evidence="4 10">Mediator of RNA polymerase II transcription subunit 31</fullName>
    </recommendedName>
</protein>
<dbReference type="Proteomes" id="UP000184255">
    <property type="component" value="Unassembled WGS sequence"/>
</dbReference>
<feature type="region of interest" description="Disordered" evidence="11">
    <location>
        <begin position="55"/>
        <end position="76"/>
    </location>
</feature>
<evidence type="ECO:0000256" key="4">
    <source>
        <dbReference type="ARBA" id="ARBA00019660"/>
    </source>
</evidence>
<evidence type="ECO:0000256" key="3">
    <source>
        <dbReference type="ARBA" id="ARBA00011837"/>
    </source>
</evidence>
<keyword evidence="5 10" id="KW-0805">Transcription regulation</keyword>
<comment type="caution">
    <text evidence="12">The sequence shown here is derived from an EMBL/GenBank/DDBJ whole genome shotgun (WGS) entry which is preliminary data.</text>
</comment>
<organism evidence="12 13">
    <name type="scientific">Fusarium mangiferae</name>
    <name type="common">Mango malformation disease fungus</name>
    <dbReference type="NCBI Taxonomy" id="192010"/>
    <lineage>
        <taxon>Eukaryota</taxon>
        <taxon>Fungi</taxon>
        <taxon>Dikarya</taxon>
        <taxon>Ascomycota</taxon>
        <taxon>Pezizomycotina</taxon>
        <taxon>Sordariomycetes</taxon>
        <taxon>Hypocreomycetidae</taxon>
        <taxon>Hypocreales</taxon>
        <taxon>Nectriaceae</taxon>
        <taxon>Fusarium</taxon>
        <taxon>Fusarium fujikuroi species complex</taxon>
    </lineage>
</organism>
<evidence type="ECO:0000256" key="1">
    <source>
        <dbReference type="ARBA" id="ARBA00004123"/>
    </source>
</evidence>
<feature type="compositionally biased region" description="Polar residues" evidence="11">
    <location>
        <begin position="211"/>
        <end position="222"/>
    </location>
</feature>
<evidence type="ECO:0000256" key="2">
    <source>
        <dbReference type="ARBA" id="ARBA00006378"/>
    </source>
</evidence>
<keyword evidence="13" id="KW-1185">Reference proteome</keyword>
<proteinExistence type="inferred from homology"/>
<dbReference type="GO" id="GO:0006355">
    <property type="term" value="P:regulation of DNA-templated transcription"/>
    <property type="evidence" value="ECO:0007669"/>
    <property type="project" value="InterPro"/>
</dbReference>
<feature type="compositionally biased region" description="Basic residues" evidence="11">
    <location>
        <begin position="197"/>
        <end position="210"/>
    </location>
</feature>
<dbReference type="GO" id="GO:0003712">
    <property type="term" value="F:transcription coregulator activity"/>
    <property type="evidence" value="ECO:0007669"/>
    <property type="project" value="InterPro"/>
</dbReference>
<evidence type="ECO:0000256" key="5">
    <source>
        <dbReference type="ARBA" id="ARBA00023015"/>
    </source>
</evidence>
<accession>A0A1L7SWA2</accession>
<evidence type="ECO:0000256" key="8">
    <source>
        <dbReference type="ARBA" id="ARBA00023242"/>
    </source>
</evidence>
<dbReference type="AlphaFoldDB" id="A0A1L7SWA2"/>
<comment type="function">
    <text evidence="9 10">Component of the Mediator complex, a coactivator involved in the regulated transcription of nearly all RNA polymerase II-dependent genes. Mediator functions as a bridge to convey information from gene-specific regulatory proteins to the basal RNA polymerase II transcription machinery. Mediator is recruited to promoters by direct interactions with regulatory proteins and serves as a scaffold for the assembly of a functional preinitiation complex with RNA polymerase II and the general transcription factors.</text>
</comment>